<accession>A0ABV0BD95</accession>
<dbReference type="RefSeq" id="WP_346247884.1">
    <property type="nucleotide sequence ID" value="NZ_JBDIZK010000010.1"/>
</dbReference>
<sequence>MKKTLYLPKFDASLNTDWCNSKNNADLMLTLRLGFRQINPAGGAAKGTYNDYGDASGQPRAILKWTPQTWQAWKQTFCRSAQLFWHGKFWISNNRGLFPVRIGQNVFLPNFWCKFEILGSDASAGRHHHVIDVVRLDPSESWFGSHSTLYDSGDINSVAKARDSKGKTVMQRAHVHEIGHLLGLPHVDVGKPHCPPSGNTNASACYGITDTDMNSVMGAGMRLDVVHAKPWLDAMDGFAKGEARSPHYNPTPNFVKPFQATKQRIYPRSTAEFEAGKLVTTLQFGR</sequence>
<evidence type="ECO:0000313" key="2">
    <source>
        <dbReference type="Proteomes" id="UP001427805"/>
    </source>
</evidence>
<proteinExistence type="predicted"/>
<organism evidence="1 2">
    <name type="scientific">Sphingomonas rustica</name>
    <dbReference type="NCBI Taxonomy" id="3103142"/>
    <lineage>
        <taxon>Bacteria</taxon>
        <taxon>Pseudomonadati</taxon>
        <taxon>Pseudomonadota</taxon>
        <taxon>Alphaproteobacteria</taxon>
        <taxon>Sphingomonadales</taxon>
        <taxon>Sphingomonadaceae</taxon>
        <taxon>Sphingomonas</taxon>
    </lineage>
</organism>
<name>A0ABV0BD95_9SPHN</name>
<evidence type="ECO:0008006" key="3">
    <source>
        <dbReference type="Google" id="ProtNLM"/>
    </source>
</evidence>
<dbReference type="EMBL" id="JBDIZK010000010">
    <property type="protein sequence ID" value="MEN3748846.1"/>
    <property type="molecule type" value="Genomic_DNA"/>
</dbReference>
<dbReference type="Proteomes" id="UP001427805">
    <property type="component" value="Unassembled WGS sequence"/>
</dbReference>
<evidence type="ECO:0000313" key="1">
    <source>
        <dbReference type="EMBL" id="MEN3748846.1"/>
    </source>
</evidence>
<keyword evidence="2" id="KW-1185">Reference proteome</keyword>
<reference evidence="1 2" key="1">
    <citation type="submission" date="2024-05" db="EMBL/GenBank/DDBJ databases">
        <title>Sphingomonas sp. HF-S3 16S ribosomal RNA gene Genome sequencing and assembly.</title>
        <authorList>
            <person name="Lee H."/>
        </authorList>
    </citation>
    <scope>NUCLEOTIDE SEQUENCE [LARGE SCALE GENOMIC DNA]</scope>
    <source>
        <strain evidence="1 2">HF-S3</strain>
    </source>
</reference>
<dbReference type="SUPFAM" id="SSF55486">
    <property type="entry name" value="Metalloproteases ('zincins'), catalytic domain"/>
    <property type="match status" value="1"/>
</dbReference>
<comment type="caution">
    <text evidence="1">The sequence shown here is derived from an EMBL/GenBank/DDBJ whole genome shotgun (WGS) entry which is preliminary data.</text>
</comment>
<protein>
    <recommendedName>
        <fullName evidence="3">Peptidase M10 metallopeptidase domain-containing protein</fullName>
    </recommendedName>
</protein>
<gene>
    <name evidence="1" type="ORF">TPR58_16850</name>
</gene>
<dbReference type="InterPro" id="IPR024079">
    <property type="entry name" value="MetalloPept_cat_dom_sf"/>
</dbReference>
<dbReference type="Gene3D" id="3.40.390.10">
    <property type="entry name" value="Collagenase (Catalytic Domain)"/>
    <property type="match status" value="1"/>
</dbReference>